<accession>A0ABN0T0G0</accession>
<dbReference type="Proteomes" id="UP001500399">
    <property type="component" value="Unassembled WGS sequence"/>
</dbReference>
<dbReference type="EMBL" id="BAAACR010000005">
    <property type="protein sequence ID" value="GAA0208245.1"/>
    <property type="molecule type" value="Genomic_DNA"/>
</dbReference>
<evidence type="ECO:0000313" key="1">
    <source>
        <dbReference type="EMBL" id="GAA0208245.1"/>
    </source>
</evidence>
<proteinExistence type="predicted"/>
<dbReference type="RefSeq" id="WP_304987139.1">
    <property type="nucleotide sequence ID" value="NZ_BAAACR010000005.1"/>
</dbReference>
<organism evidence="1 2">
    <name type="scientific">Selenomonas dianae</name>
    <dbReference type="NCBI Taxonomy" id="135079"/>
    <lineage>
        <taxon>Bacteria</taxon>
        <taxon>Bacillati</taxon>
        <taxon>Bacillota</taxon>
        <taxon>Negativicutes</taxon>
        <taxon>Selenomonadales</taxon>
        <taxon>Selenomonadaceae</taxon>
        <taxon>Selenomonas</taxon>
    </lineage>
</organism>
<protein>
    <recommendedName>
        <fullName evidence="3">DUF3226 domain-containing protein</fullName>
    </recommendedName>
</protein>
<gene>
    <name evidence="1" type="ORF">GCM10008919_09520</name>
</gene>
<sequence>MNVIILCEGESDRVVLDRYFCKRFGFLHKGDGEIRNEYIEDCYYEKDQILLTIRVVQGCTKFCTKLEEVLRVNYVNTNLQNRYTHIAVIADHDSEAEKNALLQELNQILQKYNLPNFQDGAWCKGRQPTAMGGRLIDVETLFLGIPLEGEGALETALLSGLEKTAKGACLARVSRKFVQCLVKHKEKENMPYLSVREDQVKAPLAVYLAIAAPTHIYQKHRKILSTIDWNELAEIQRTLQAFDIFDGAD</sequence>
<dbReference type="Gene3D" id="3.40.50.10620">
    <property type="entry name" value="PH0156-like domains"/>
    <property type="match status" value="1"/>
</dbReference>
<evidence type="ECO:0008006" key="3">
    <source>
        <dbReference type="Google" id="ProtNLM"/>
    </source>
</evidence>
<keyword evidence="2" id="KW-1185">Reference proteome</keyword>
<reference evidence="1 2" key="1">
    <citation type="journal article" date="2019" name="Int. J. Syst. Evol. Microbiol.">
        <title>The Global Catalogue of Microorganisms (GCM) 10K type strain sequencing project: providing services to taxonomists for standard genome sequencing and annotation.</title>
        <authorList>
            <consortium name="The Broad Institute Genomics Platform"/>
            <consortium name="The Broad Institute Genome Sequencing Center for Infectious Disease"/>
            <person name="Wu L."/>
            <person name="Ma J."/>
        </authorList>
    </citation>
    <scope>NUCLEOTIDE SEQUENCE [LARGE SCALE GENOMIC DNA]</scope>
    <source>
        <strain evidence="1 2">JCM 8542</strain>
    </source>
</reference>
<evidence type="ECO:0000313" key="2">
    <source>
        <dbReference type="Proteomes" id="UP001500399"/>
    </source>
</evidence>
<comment type="caution">
    <text evidence="1">The sequence shown here is derived from an EMBL/GenBank/DDBJ whole genome shotgun (WGS) entry which is preliminary data.</text>
</comment>
<name>A0ABN0T0G0_9FIRM</name>